<accession>A0A4Z2HVR3</accession>
<dbReference type="EMBL" id="SRLO01000182">
    <property type="protein sequence ID" value="TNN68992.1"/>
    <property type="molecule type" value="Genomic_DNA"/>
</dbReference>
<dbReference type="Proteomes" id="UP000314294">
    <property type="component" value="Unassembled WGS sequence"/>
</dbReference>
<evidence type="ECO:0000313" key="1">
    <source>
        <dbReference type="EMBL" id="TNN68992.1"/>
    </source>
</evidence>
<reference evidence="1 2" key="1">
    <citation type="submission" date="2019-03" db="EMBL/GenBank/DDBJ databases">
        <title>First draft genome of Liparis tanakae, snailfish: a comprehensive survey of snailfish specific genes.</title>
        <authorList>
            <person name="Kim W."/>
            <person name="Song I."/>
            <person name="Jeong J.-H."/>
            <person name="Kim D."/>
            <person name="Kim S."/>
            <person name="Ryu S."/>
            <person name="Song J.Y."/>
            <person name="Lee S.K."/>
        </authorList>
    </citation>
    <scope>NUCLEOTIDE SEQUENCE [LARGE SCALE GENOMIC DNA]</scope>
    <source>
        <tissue evidence="1">Muscle</tissue>
    </source>
</reference>
<sequence length="66" mass="7838">MLWDRKLRLCADFMATIASCRNAELTDECVRAHVRVQRERERERDYNNMEGLEGREFNDECASTEP</sequence>
<keyword evidence="2" id="KW-1185">Reference proteome</keyword>
<proteinExistence type="predicted"/>
<organism evidence="1 2">
    <name type="scientific">Liparis tanakae</name>
    <name type="common">Tanaka's snailfish</name>
    <dbReference type="NCBI Taxonomy" id="230148"/>
    <lineage>
        <taxon>Eukaryota</taxon>
        <taxon>Metazoa</taxon>
        <taxon>Chordata</taxon>
        <taxon>Craniata</taxon>
        <taxon>Vertebrata</taxon>
        <taxon>Euteleostomi</taxon>
        <taxon>Actinopterygii</taxon>
        <taxon>Neopterygii</taxon>
        <taxon>Teleostei</taxon>
        <taxon>Neoteleostei</taxon>
        <taxon>Acanthomorphata</taxon>
        <taxon>Eupercaria</taxon>
        <taxon>Perciformes</taxon>
        <taxon>Cottioidei</taxon>
        <taxon>Cottales</taxon>
        <taxon>Liparidae</taxon>
        <taxon>Liparis</taxon>
    </lineage>
</organism>
<comment type="caution">
    <text evidence="1">The sequence shown here is derived from an EMBL/GenBank/DDBJ whole genome shotgun (WGS) entry which is preliminary data.</text>
</comment>
<name>A0A4Z2HVR3_9TELE</name>
<gene>
    <name evidence="1" type="ORF">EYF80_020853</name>
</gene>
<protein>
    <submittedName>
        <fullName evidence="1">Uncharacterized protein</fullName>
    </submittedName>
</protein>
<evidence type="ECO:0000313" key="2">
    <source>
        <dbReference type="Proteomes" id="UP000314294"/>
    </source>
</evidence>
<dbReference type="AlphaFoldDB" id="A0A4Z2HVR3"/>